<dbReference type="PRINTS" id="PR00605">
    <property type="entry name" value="CYTCHROMECIC"/>
</dbReference>
<evidence type="ECO:0000256" key="5">
    <source>
        <dbReference type="ARBA" id="ARBA00023004"/>
    </source>
</evidence>
<keyword evidence="7" id="KW-0732">Signal</keyword>
<dbReference type="Gene3D" id="1.10.760.10">
    <property type="entry name" value="Cytochrome c-like domain"/>
    <property type="match status" value="1"/>
</dbReference>
<dbReference type="PROSITE" id="PS51007">
    <property type="entry name" value="CYTC"/>
    <property type="match status" value="1"/>
</dbReference>
<dbReference type="EMBL" id="JAUZVZ010000013">
    <property type="protein sequence ID" value="MDP4536665.1"/>
    <property type="molecule type" value="Genomic_DNA"/>
</dbReference>
<keyword evidence="3 6" id="KW-0479">Metal-binding</keyword>
<sequence length="113" mass="11968">MHIHYFCLKYFVCVAAIALLGSLPVQAAGNPEAGQQKSAVCSACHGADGNSPVPTMYPSLAGQPLDDLKQALFAYREGSRQGGMAALMTPMAQELTDEDIADLAAFFSQQSRS</sequence>
<dbReference type="Pfam" id="PF00034">
    <property type="entry name" value="Cytochrom_C"/>
    <property type="match status" value="1"/>
</dbReference>
<dbReference type="InterPro" id="IPR009056">
    <property type="entry name" value="Cyt_c-like_dom"/>
</dbReference>
<evidence type="ECO:0000256" key="3">
    <source>
        <dbReference type="ARBA" id="ARBA00022723"/>
    </source>
</evidence>
<evidence type="ECO:0000256" key="4">
    <source>
        <dbReference type="ARBA" id="ARBA00022982"/>
    </source>
</evidence>
<evidence type="ECO:0000313" key="9">
    <source>
        <dbReference type="EMBL" id="MDP4536665.1"/>
    </source>
</evidence>
<evidence type="ECO:0000256" key="1">
    <source>
        <dbReference type="ARBA" id="ARBA00022448"/>
    </source>
</evidence>
<dbReference type="PANTHER" id="PTHR33751:SF9">
    <property type="entry name" value="CYTOCHROME C4"/>
    <property type="match status" value="1"/>
</dbReference>
<dbReference type="InterPro" id="IPR036909">
    <property type="entry name" value="Cyt_c-like_dom_sf"/>
</dbReference>
<evidence type="ECO:0000256" key="2">
    <source>
        <dbReference type="ARBA" id="ARBA00022617"/>
    </source>
</evidence>
<keyword evidence="10" id="KW-1185">Reference proteome</keyword>
<accession>A0ABT9H189</accession>
<reference evidence="9 10" key="1">
    <citation type="submission" date="2023-08" db="EMBL/GenBank/DDBJ databases">
        <authorList>
            <person name="Joshi A."/>
            <person name="Thite S."/>
        </authorList>
    </citation>
    <scope>NUCLEOTIDE SEQUENCE [LARGE SCALE GENOMIC DNA]</scope>
    <source>
        <strain evidence="9 10">AC40</strain>
    </source>
</reference>
<feature type="chain" id="PRO_5046038469" evidence="7">
    <location>
        <begin position="28"/>
        <end position="113"/>
    </location>
</feature>
<dbReference type="PANTHER" id="PTHR33751">
    <property type="entry name" value="CBB3-TYPE CYTOCHROME C OXIDASE SUBUNIT FIXP"/>
    <property type="match status" value="1"/>
</dbReference>
<comment type="caution">
    <text evidence="9">The sequence shown here is derived from an EMBL/GenBank/DDBJ whole genome shotgun (WGS) entry which is preliminary data.</text>
</comment>
<dbReference type="InterPro" id="IPR008168">
    <property type="entry name" value="Cyt_C_IC"/>
</dbReference>
<protein>
    <submittedName>
        <fullName evidence="9">Cytochrome c</fullName>
    </submittedName>
</protein>
<keyword evidence="5 6" id="KW-0408">Iron</keyword>
<feature type="signal peptide" evidence="7">
    <location>
        <begin position="1"/>
        <end position="27"/>
    </location>
</feature>
<feature type="domain" description="Cytochrome c" evidence="8">
    <location>
        <begin position="29"/>
        <end position="111"/>
    </location>
</feature>
<keyword evidence="1" id="KW-0813">Transport</keyword>
<gene>
    <name evidence="9" type="ORF">Q3O60_10730</name>
</gene>
<dbReference type="InterPro" id="IPR050597">
    <property type="entry name" value="Cytochrome_c_Oxidase_Subunit"/>
</dbReference>
<dbReference type="SUPFAM" id="SSF46626">
    <property type="entry name" value="Cytochrome c"/>
    <property type="match status" value="1"/>
</dbReference>
<evidence type="ECO:0000256" key="6">
    <source>
        <dbReference type="PROSITE-ProRule" id="PRU00433"/>
    </source>
</evidence>
<keyword evidence="4" id="KW-0249">Electron transport</keyword>
<evidence type="ECO:0000259" key="8">
    <source>
        <dbReference type="PROSITE" id="PS51007"/>
    </source>
</evidence>
<organism evidence="9 10">
    <name type="scientific">Alkalimonas collagenimarina</name>
    <dbReference type="NCBI Taxonomy" id="400390"/>
    <lineage>
        <taxon>Bacteria</taxon>
        <taxon>Pseudomonadati</taxon>
        <taxon>Pseudomonadota</taxon>
        <taxon>Gammaproteobacteria</taxon>
        <taxon>Alkalimonas</taxon>
    </lineage>
</organism>
<proteinExistence type="predicted"/>
<evidence type="ECO:0000313" key="10">
    <source>
        <dbReference type="Proteomes" id="UP001231616"/>
    </source>
</evidence>
<dbReference type="RefSeq" id="WP_305893930.1">
    <property type="nucleotide sequence ID" value="NZ_JAUZVZ010000013.1"/>
</dbReference>
<dbReference type="Proteomes" id="UP001231616">
    <property type="component" value="Unassembled WGS sequence"/>
</dbReference>
<evidence type="ECO:0000256" key="7">
    <source>
        <dbReference type="SAM" id="SignalP"/>
    </source>
</evidence>
<keyword evidence="2 6" id="KW-0349">Heme</keyword>
<name>A0ABT9H189_9GAMM</name>